<evidence type="ECO:0000313" key="3">
    <source>
        <dbReference type="Proteomes" id="UP001187192"/>
    </source>
</evidence>
<name>A0AA88E4N1_FICCA</name>
<evidence type="ECO:0000256" key="1">
    <source>
        <dbReference type="SAM" id="MobiDB-lite"/>
    </source>
</evidence>
<comment type="caution">
    <text evidence="2">The sequence shown here is derived from an EMBL/GenBank/DDBJ whole genome shotgun (WGS) entry which is preliminary data.</text>
</comment>
<sequence>MSDFESKFGPSSKELGSGLKLTLDQNSGPRSCWGLGLRSVSNPRELRKCWFLPSSLTRVADNKALEGLLDDMDYYNTRAAAWSMHSRPCVSRRHQDGVSQRITPSII</sequence>
<feature type="region of interest" description="Disordered" evidence="1">
    <location>
        <begin position="1"/>
        <end position="28"/>
    </location>
</feature>
<dbReference type="EMBL" id="BTGU01000464">
    <property type="protein sequence ID" value="GMN67515.1"/>
    <property type="molecule type" value="Genomic_DNA"/>
</dbReference>
<dbReference type="Proteomes" id="UP001187192">
    <property type="component" value="Unassembled WGS sequence"/>
</dbReference>
<proteinExistence type="predicted"/>
<gene>
    <name evidence="2" type="ORF">TIFTF001_036577</name>
</gene>
<evidence type="ECO:0000313" key="2">
    <source>
        <dbReference type="EMBL" id="GMN67515.1"/>
    </source>
</evidence>
<reference evidence="2" key="1">
    <citation type="submission" date="2023-07" db="EMBL/GenBank/DDBJ databases">
        <title>draft genome sequence of fig (Ficus carica).</title>
        <authorList>
            <person name="Takahashi T."/>
            <person name="Nishimura K."/>
        </authorList>
    </citation>
    <scope>NUCLEOTIDE SEQUENCE</scope>
</reference>
<dbReference type="AlphaFoldDB" id="A0AA88E4N1"/>
<accession>A0AA88E4N1</accession>
<keyword evidence="3" id="KW-1185">Reference proteome</keyword>
<protein>
    <submittedName>
        <fullName evidence="2">Uncharacterized protein</fullName>
    </submittedName>
</protein>
<organism evidence="2 3">
    <name type="scientific">Ficus carica</name>
    <name type="common">Common fig</name>
    <dbReference type="NCBI Taxonomy" id="3494"/>
    <lineage>
        <taxon>Eukaryota</taxon>
        <taxon>Viridiplantae</taxon>
        <taxon>Streptophyta</taxon>
        <taxon>Embryophyta</taxon>
        <taxon>Tracheophyta</taxon>
        <taxon>Spermatophyta</taxon>
        <taxon>Magnoliopsida</taxon>
        <taxon>eudicotyledons</taxon>
        <taxon>Gunneridae</taxon>
        <taxon>Pentapetalae</taxon>
        <taxon>rosids</taxon>
        <taxon>fabids</taxon>
        <taxon>Rosales</taxon>
        <taxon>Moraceae</taxon>
        <taxon>Ficeae</taxon>
        <taxon>Ficus</taxon>
    </lineage>
</organism>